<dbReference type="EMBL" id="AP014705">
    <property type="protein sequence ID" value="BAQ49038.1"/>
    <property type="molecule type" value="Genomic_DNA"/>
</dbReference>
<evidence type="ECO:0000313" key="6">
    <source>
        <dbReference type="EMBL" id="BAQ49038.1"/>
    </source>
</evidence>
<organism evidence="6 7">
    <name type="scientific">Methylobacterium aquaticum</name>
    <dbReference type="NCBI Taxonomy" id="270351"/>
    <lineage>
        <taxon>Bacteria</taxon>
        <taxon>Pseudomonadati</taxon>
        <taxon>Pseudomonadota</taxon>
        <taxon>Alphaproteobacteria</taxon>
        <taxon>Hyphomicrobiales</taxon>
        <taxon>Methylobacteriaceae</taxon>
        <taxon>Methylobacterium</taxon>
    </lineage>
</organism>
<dbReference type="InterPro" id="IPR000524">
    <property type="entry name" value="Tscrpt_reg_HTH_GntR"/>
</dbReference>
<accession>A0A0C6FKQ0</accession>
<evidence type="ECO:0000256" key="1">
    <source>
        <dbReference type="ARBA" id="ARBA00023015"/>
    </source>
</evidence>
<dbReference type="GO" id="GO:0003677">
    <property type="term" value="F:DNA binding"/>
    <property type="evidence" value="ECO:0007669"/>
    <property type="project" value="UniProtKB-KW"/>
</dbReference>
<evidence type="ECO:0000256" key="2">
    <source>
        <dbReference type="ARBA" id="ARBA00023125"/>
    </source>
</evidence>
<dbReference type="AlphaFoldDB" id="A0A0C6FKQ0"/>
<feature type="region of interest" description="Disordered" evidence="4">
    <location>
        <begin position="188"/>
        <end position="261"/>
    </location>
</feature>
<feature type="compositionally biased region" description="Low complexity" evidence="4">
    <location>
        <begin position="207"/>
        <end position="223"/>
    </location>
</feature>
<reference evidence="6 7" key="1">
    <citation type="journal article" date="2015" name="Genome Announc.">
        <title>Complete Genome Sequence of Methylobacterium aquaticum Strain 22A, Isolated from Racomitrium japonicum Moss.</title>
        <authorList>
            <person name="Tani A."/>
            <person name="Ogura Y."/>
            <person name="Hayashi T."/>
            <person name="Kimbara K."/>
        </authorList>
    </citation>
    <scope>NUCLEOTIDE SEQUENCE [LARGE SCALE GENOMIC DNA]</scope>
    <source>
        <strain evidence="6 7">MA-22A</strain>
        <plasmid evidence="7">Plasmid pMaq22A_1p DNA</plasmid>
    </source>
</reference>
<dbReference type="GO" id="GO:0003700">
    <property type="term" value="F:DNA-binding transcription factor activity"/>
    <property type="evidence" value="ECO:0007669"/>
    <property type="project" value="InterPro"/>
</dbReference>
<feature type="compositionally biased region" description="Basic and acidic residues" evidence="4">
    <location>
        <begin position="226"/>
        <end position="245"/>
    </location>
</feature>
<reference evidence="7" key="2">
    <citation type="submission" date="2015-01" db="EMBL/GenBank/DDBJ databases">
        <title>Complete genome sequence of Methylobacterium aquaticum strain 22A.</title>
        <authorList>
            <person name="Tani A."/>
            <person name="Ogura Y."/>
            <person name="Hayashi T."/>
        </authorList>
    </citation>
    <scope>NUCLEOTIDE SEQUENCE [LARGE SCALE GENOMIC DNA]</scope>
    <source>
        <strain evidence="7">MA-22A</strain>
        <plasmid evidence="7">Plasmid pMaq22A_1p DNA</plasmid>
    </source>
</reference>
<protein>
    <submittedName>
        <fullName evidence="6">GntR domain protein</fullName>
    </submittedName>
</protein>
<keyword evidence="2" id="KW-0238">DNA-binding</keyword>
<dbReference type="PATRIC" id="fig|270351.10.peg.6069"/>
<feature type="compositionally biased region" description="Basic residues" evidence="4">
    <location>
        <begin position="196"/>
        <end position="206"/>
    </location>
</feature>
<dbReference type="Pfam" id="PF00392">
    <property type="entry name" value="GntR"/>
    <property type="match status" value="1"/>
</dbReference>
<proteinExistence type="predicted"/>
<feature type="compositionally biased region" description="Basic and acidic residues" evidence="4">
    <location>
        <begin position="132"/>
        <end position="142"/>
    </location>
</feature>
<dbReference type="Proteomes" id="UP000061432">
    <property type="component" value="Plasmid pMaq22A_1p"/>
</dbReference>
<geneLocation type="plasmid" evidence="7">
    <name>pMaq22A_1p DNA</name>
</geneLocation>
<name>A0A0C6FKQ0_9HYPH</name>
<dbReference type="SUPFAM" id="SSF46785">
    <property type="entry name" value="Winged helix' DNA-binding domain"/>
    <property type="match status" value="1"/>
</dbReference>
<dbReference type="SMART" id="SM00345">
    <property type="entry name" value="HTH_GNTR"/>
    <property type="match status" value="1"/>
</dbReference>
<keyword evidence="3" id="KW-0804">Transcription</keyword>
<evidence type="ECO:0000313" key="7">
    <source>
        <dbReference type="Proteomes" id="UP000061432"/>
    </source>
</evidence>
<dbReference type="InterPro" id="IPR036388">
    <property type="entry name" value="WH-like_DNA-bd_sf"/>
</dbReference>
<dbReference type="PROSITE" id="PS50949">
    <property type="entry name" value="HTH_GNTR"/>
    <property type="match status" value="1"/>
</dbReference>
<dbReference type="InterPro" id="IPR036390">
    <property type="entry name" value="WH_DNA-bd_sf"/>
</dbReference>
<keyword evidence="6" id="KW-0614">Plasmid</keyword>
<feature type="region of interest" description="Disordered" evidence="4">
    <location>
        <begin position="94"/>
        <end position="170"/>
    </location>
</feature>
<sequence>MDQGFDVAGGEVREHRLCRFPSCGGLEQPPTGRAEFACAVTLAARCRRTTRAALAAPPHNPGQTDAHARPRRTRLDARARPRLRRLHPVLQGLRRAGCRERGRGMVPPRQAGPRLRHPRDPARPLPRLPLPVDDRGLDRPGMEARQGQDGAQHRSDDALPARPGRSEPAGGVAARALLRPAQALGGRLAAAAPARARLRQPQRHRGAAGPRRAARRLPAGGPARRPRADDAGRRRPRRGEADRDVTAGGTPPESGEGAGAPLRETLVLPLASASRRLNGTVARDLGIAVLSGRHPLGTVLPGEIAAGSLAVSRTAYREAIRTLSAEGLVESRPKTGTRVSARGR</sequence>
<dbReference type="Gene3D" id="1.10.10.10">
    <property type="entry name" value="Winged helix-like DNA-binding domain superfamily/Winged helix DNA-binding domain"/>
    <property type="match status" value="1"/>
</dbReference>
<dbReference type="KEGG" id="maqu:Maq22A_1p33750"/>
<keyword evidence="1" id="KW-0805">Transcription regulation</keyword>
<feature type="domain" description="HTH gntR-type" evidence="5">
    <location>
        <begin position="275"/>
        <end position="342"/>
    </location>
</feature>
<evidence type="ECO:0000259" key="5">
    <source>
        <dbReference type="PROSITE" id="PS50949"/>
    </source>
</evidence>
<evidence type="ECO:0000256" key="3">
    <source>
        <dbReference type="ARBA" id="ARBA00023163"/>
    </source>
</evidence>
<evidence type="ECO:0000256" key="4">
    <source>
        <dbReference type="SAM" id="MobiDB-lite"/>
    </source>
</evidence>
<gene>
    <name evidence="6" type="primary">fadR</name>
    <name evidence="6" type="ORF">Maq22A_1p33750</name>
</gene>